<comment type="caution">
    <text evidence="2">The sequence shown here is derived from an EMBL/GenBank/DDBJ whole genome shotgun (WGS) entry which is preliminary data.</text>
</comment>
<organism evidence="2">
    <name type="scientific">marine sediment metagenome</name>
    <dbReference type="NCBI Taxonomy" id="412755"/>
    <lineage>
        <taxon>unclassified sequences</taxon>
        <taxon>metagenomes</taxon>
        <taxon>ecological metagenomes</taxon>
    </lineage>
</organism>
<proteinExistence type="predicted"/>
<gene>
    <name evidence="2" type="ORF">LCGC14_3126620</name>
</gene>
<feature type="region of interest" description="Disordered" evidence="1">
    <location>
        <begin position="31"/>
        <end position="55"/>
    </location>
</feature>
<accession>A0A0F8W0S4</accession>
<protein>
    <submittedName>
        <fullName evidence="2">Uncharacterized protein</fullName>
    </submittedName>
</protein>
<dbReference type="EMBL" id="LAZR01068101">
    <property type="protein sequence ID" value="KKK50277.1"/>
    <property type="molecule type" value="Genomic_DNA"/>
</dbReference>
<dbReference type="AlphaFoldDB" id="A0A0F8W0S4"/>
<evidence type="ECO:0000256" key="1">
    <source>
        <dbReference type="SAM" id="MobiDB-lite"/>
    </source>
</evidence>
<evidence type="ECO:0000313" key="2">
    <source>
        <dbReference type="EMBL" id="KKK50277.1"/>
    </source>
</evidence>
<reference evidence="2" key="1">
    <citation type="journal article" date="2015" name="Nature">
        <title>Complex archaea that bridge the gap between prokaryotes and eukaryotes.</title>
        <authorList>
            <person name="Spang A."/>
            <person name="Saw J.H."/>
            <person name="Jorgensen S.L."/>
            <person name="Zaremba-Niedzwiedzka K."/>
            <person name="Martijn J."/>
            <person name="Lind A.E."/>
            <person name="van Eijk R."/>
            <person name="Schleper C."/>
            <person name="Guy L."/>
            <person name="Ettema T.J."/>
        </authorList>
    </citation>
    <scope>NUCLEOTIDE SEQUENCE</scope>
</reference>
<name>A0A0F8W0S4_9ZZZZ</name>
<sequence length="55" mass="6179">MRTPRQIAQEYAGVALVDALEEAIKDYGEDQYRKGHSTGYGKGSRDATIRTKRGY</sequence>